<evidence type="ECO:0000313" key="1">
    <source>
        <dbReference type="EMBL" id="MEJ8640285.1"/>
    </source>
</evidence>
<accession>A0ABU8TXD8</accession>
<dbReference type="Proteomes" id="UP001382904">
    <property type="component" value="Unassembled WGS sequence"/>
</dbReference>
<dbReference type="EMBL" id="JBBKAM010000002">
    <property type="protein sequence ID" value="MEJ8640285.1"/>
    <property type="molecule type" value="Genomic_DNA"/>
</dbReference>
<dbReference type="PANTHER" id="PTHR32011:SF2">
    <property type="entry name" value="OS08G0472400 PROTEIN"/>
    <property type="match status" value="1"/>
</dbReference>
<sequence>MLRAEIGPGLSERELDAVEARFGFTFSADHRVFLAAGLPLGSRSWPDWRNGDPEALAARLSWPVEGVLFDVEHSRFWHPAWSPRPAETSDALQLARSTLATVPQLVPVYSHRYLPGTAGEWGHPVLSVHQTDIIFYGSDLADYIRHEFTGRSSSFPPRATVDFWSYFVEGGPAIDVTAPTPHTPYADSAQEAVEHLRMLALERLIGRRLHPHQMIEAGLTALVLDVEAQSLPLLAGLLRTEHESADALFDQVMAELRLTDGLPADDTGIPWEAARWELVRWWLRLIVNGSLAPGAGGDVITYEGWGALGRPQGLRPLVDKVDAYNGRAGLRSGIREPLAGAIVAEAERLLAGAWPPRD</sequence>
<comment type="caution">
    <text evidence="1">The sequence shown here is derived from an EMBL/GenBank/DDBJ whole genome shotgun (WGS) entry which is preliminary data.</text>
</comment>
<organism evidence="1 2">
    <name type="scientific">Streptomyces caledonius</name>
    <dbReference type="NCBI Taxonomy" id="3134107"/>
    <lineage>
        <taxon>Bacteria</taxon>
        <taxon>Bacillati</taxon>
        <taxon>Actinomycetota</taxon>
        <taxon>Actinomycetes</taxon>
        <taxon>Kitasatosporales</taxon>
        <taxon>Streptomycetaceae</taxon>
        <taxon>Streptomyces</taxon>
    </lineage>
</organism>
<name>A0ABU8TXD8_9ACTN</name>
<evidence type="ECO:0000313" key="2">
    <source>
        <dbReference type="Proteomes" id="UP001382904"/>
    </source>
</evidence>
<dbReference type="PANTHER" id="PTHR32011">
    <property type="entry name" value="OS08G0472400 PROTEIN"/>
    <property type="match status" value="1"/>
</dbReference>
<evidence type="ECO:0008006" key="3">
    <source>
        <dbReference type="Google" id="ProtNLM"/>
    </source>
</evidence>
<gene>
    <name evidence="1" type="ORF">WKI68_00360</name>
</gene>
<reference evidence="1 2" key="1">
    <citation type="submission" date="2024-03" db="EMBL/GenBank/DDBJ databases">
        <title>Novel Streptomyces species of biotechnological and ecological value are a feature of Machair soil.</title>
        <authorList>
            <person name="Prole J.R."/>
            <person name="Goodfellow M."/>
            <person name="Allenby N."/>
            <person name="Ward A.C."/>
        </authorList>
    </citation>
    <scope>NUCLEOTIDE SEQUENCE [LARGE SCALE GENOMIC DNA]</scope>
    <source>
        <strain evidence="1 2">MS1.HAVA.3</strain>
    </source>
</reference>
<proteinExistence type="predicted"/>
<protein>
    <recommendedName>
        <fullName evidence="3">SMI1/KNR4 family protein</fullName>
    </recommendedName>
</protein>
<keyword evidence="2" id="KW-1185">Reference proteome</keyword>